<dbReference type="GO" id="GO:0016779">
    <property type="term" value="F:nucleotidyltransferase activity"/>
    <property type="evidence" value="ECO:0007669"/>
    <property type="project" value="TreeGrafter"/>
</dbReference>
<reference evidence="3" key="1">
    <citation type="journal article" date="2017" name="J. Phycol.">
        <title>Analysis of chloroplast genomes and a supermatrix inform reclassification of the Rhodomelaceae (Rhodophyta).</title>
        <authorList>
            <person name="Diaz-Tapia P."/>
            <person name="Maggs C.A."/>
            <person name="West J.A."/>
            <person name="Verbruggen H."/>
        </authorList>
    </citation>
    <scope>NUCLEOTIDE SEQUENCE</scope>
    <source>
        <strain evidence="3">DHO101</strain>
    </source>
</reference>
<dbReference type="GO" id="GO:0008146">
    <property type="term" value="F:sulfotransferase activity"/>
    <property type="evidence" value="ECO:0007669"/>
    <property type="project" value="TreeGrafter"/>
</dbReference>
<protein>
    <submittedName>
        <fullName evidence="3">Molybdopterin biosynthesis protein</fullName>
    </submittedName>
</protein>
<dbReference type="InterPro" id="IPR000594">
    <property type="entry name" value="ThiF_NAD_FAD-bd"/>
</dbReference>
<dbReference type="PROSITE" id="PS50206">
    <property type="entry name" value="RHODANESE_3"/>
    <property type="match status" value="1"/>
</dbReference>
<dbReference type="GO" id="GO:0005829">
    <property type="term" value="C:cytosol"/>
    <property type="evidence" value="ECO:0007669"/>
    <property type="project" value="TreeGrafter"/>
</dbReference>
<dbReference type="AlphaFoldDB" id="A0A1Z1M130"/>
<dbReference type="CDD" id="cd00757">
    <property type="entry name" value="ThiF_MoeB_HesA_family"/>
    <property type="match status" value="1"/>
</dbReference>
<evidence type="ECO:0000259" key="2">
    <source>
        <dbReference type="PROSITE" id="PS50206"/>
    </source>
</evidence>
<dbReference type="GO" id="GO:0004792">
    <property type="term" value="F:thiosulfate-cyanide sulfurtransferase activity"/>
    <property type="evidence" value="ECO:0007669"/>
    <property type="project" value="TreeGrafter"/>
</dbReference>
<keyword evidence="3" id="KW-0934">Plastid</keyword>
<feature type="domain" description="Rhodanese" evidence="2">
    <location>
        <begin position="277"/>
        <end position="309"/>
    </location>
</feature>
<dbReference type="GO" id="GO:0008641">
    <property type="term" value="F:ubiquitin-like modifier activating enzyme activity"/>
    <property type="evidence" value="ECO:0007669"/>
    <property type="project" value="InterPro"/>
</dbReference>
<name>A0A1Z1M130_9FLOR</name>
<dbReference type="PANTHER" id="PTHR10953">
    <property type="entry name" value="UBIQUITIN-ACTIVATING ENZYME E1"/>
    <property type="match status" value="1"/>
</dbReference>
<keyword evidence="1" id="KW-1133">Transmembrane helix</keyword>
<gene>
    <name evidence="3" type="primary">moeB</name>
</gene>
<keyword evidence="1" id="KW-0812">Transmembrane</keyword>
<dbReference type="Pfam" id="PF00581">
    <property type="entry name" value="Rhodanese"/>
    <property type="match status" value="1"/>
</dbReference>
<dbReference type="Gene3D" id="3.40.250.10">
    <property type="entry name" value="Rhodanese-like domain"/>
    <property type="match status" value="1"/>
</dbReference>
<dbReference type="GeneID" id="33352901"/>
<geneLocation type="chloroplast" evidence="3"/>
<dbReference type="EMBL" id="MF101408">
    <property type="protein sequence ID" value="ARW59464.1"/>
    <property type="molecule type" value="Genomic_DNA"/>
</dbReference>
<feature type="transmembrane region" description="Helical" evidence="1">
    <location>
        <begin position="41"/>
        <end position="68"/>
    </location>
</feature>
<accession>A0A1Z1M130</accession>
<dbReference type="InterPro" id="IPR036873">
    <property type="entry name" value="Rhodanese-like_dom_sf"/>
</dbReference>
<sequence>MINPKLNNIYLCKDEYILYARQFKLQNCGIEGQKRLKESKILIIGAGGLGCPAMLYLVIAGTGCIGILDNDYIDMSNLNRQILYNMSTINTNKILSAKLHLNQINPYCKIILHKYKLNTKNALEIIQYYDIIIDATDNFNTRYIIDTICFKLHKIHIYGAINKFDSQMSVFNYKNYIRYSNIYNKNIINFNNNNCYNNGILGITTGYIGILQATETIKIILGVGNIMYKKLLICNLINLSIKTIKLYIIPGKKIQKFTIKSNKYKTPFISTKQIKSLQINYIILDIREKQEFQQQHIRYAINIPLNKFRSQKTIEIIKNYNQIYVIILFCQNTYRSIVISKILNKYNIKHFIIQENILYQKIF</sequence>
<dbReference type="PANTHER" id="PTHR10953:SF102">
    <property type="entry name" value="ADENYLYLTRANSFERASE AND SULFURTRANSFERASE MOCS3"/>
    <property type="match status" value="1"/>
</dbReference>
<evidence type="ECO:0000313" key="3">
    <source>
        <dbReference type="EMBL" id="ARW59464.1"/>
    </source>
</evidence>
<dbReference type="RefSeq" id="YP_009391320.1">
    <property type="nucleotide sequence ID" value="NC_035257.1"/>
</dbReference>
<keyword evidence="3" id="KW-0150">Chloroplast</keyword>
<dbReference type="Gene3D" id="3.40.50.720">
    <property type="entry name" value="NAD(P)-binding Rossmann-like Domain"/>
    <property type="match status" value="1"/>
</dbReference>
<dbReference type="InterPro" id="IPR035985">
    <property type="entry name" value="Ubiquitin-activating_enz"/>
</dbReference>
<evidence type="ECO:0000256" key="1">
    <source>
        <dbReference type="SAM" id="Phobius"/>
    </source>
</evidence>
<organism evidence="3">
    <name type="scientific">Dipterocladia arabiensis</name>
    <dbReference type="NCBI Taxonomy" id="2007176"/>
    <lineage>
        <taxon>Eukaryota</taxon>
        <taxon>Rhodophyta</taxon>
        <taxon>Florideophyceae</taxon>
        <taxon>Rhodymeniophycidae</taxon>
        <taxon>Ceramiales</taxon>
        <taxon>Dasyaceae</taxon>
        <taxon>Dipterocladia</taxon>
    </lineage>
</organism>
<dbReference type="Pfam" id="PF00899">
    <property type="entry name" value="ThiF"/>
    <property type="match status" value="1"/>
</dbReference>
<proteinExistence type="predicted"/>
<keyword evidence="1" id="KW-0472">Membrane</keyword>
<dbReference type="InterPro" id="IPR045886">
    <property type="entry name" value="ThiF/MoeB/HesA"/>
</dbReference>
<dbReference type="SUPFAM" id="SSF69572">
    <property type="entry name" value="Activating enzymes of the ubiquitin-like proteins"/>
    <property type="match status" value="1"/>
</dbReference>
<dbReference type="InterPro" id="IPR001763">
    <property type="entry name" value="Rhodanese-like_dom"/>
</dbReference>
<dbReference type="CDD" id="cd00158">
    <property type="entry name" value="RHOD"/>
    <property type="match status" value="1"/>
</dbReference>